<dbReference type="Proteomes" id="UP000034075">
    <property type="component" value="Unassembled WGS sequence"/>
</dbReference>
<gene>
    <name evidence="2" type="ORF">US24_C0012G0011</name>
</gene>
<feature type="transmembrane region" description="Helical" evidence="1">
    <location>
        <begin position="6"/>
        <end position="25"/>
    </location>
</feature>
<reference evidence="2 3" key="1">
    <citation type="journal article" date="2015" name="Nature">
        <title>rRNA introns, odd ribosomes, and small enigmatic genomes across a large radiation of phyla.</title>
        <authorList>
            <person name="Brown C.T."/>
            <person name="Hug L.A."/>
            <person name="Thomas B.C."/>
            <person name="Sharon I."/>
            <person name="Castelle C.J."/>
            <person name="Singh A."/>
            <person name="Wilkins M.J."/>
            <person name="Williams K.H."/>
            <person name="Banfield J.F."/>
        </authorList>
    </citation>
    <scope>NUCLEOTIDE SEQUENCE [LARGE SCALE GENOMIC DNA]</scope>
</reference>
<keyword evidence="1" id="KW-0812">Transmembrane</keyword>
<protein>
    <recommendedName>
        <fullName evidence="4">DUF4145 domain-containing protein</fullName>
    </recommendedName>
</protein>
<dbReference type="AlphaFoldDB" id="A0A0G0FE81"/>
<evidence type="ECO:0000313" key="3">
    <source>
        <dbReference type="Proteomes" id="UP000034075"/>
    </source>
</evidence>
<evidence type="ECO:0000313" key="2">
    <source>
        <dbReference type="EMBL" id="KKQ11870.1"/>
    </source>
</evidence>
<organism evidence="2 3">
    <name type="scientific">candidate division WS6 bacterium GW2011_GWC2_36_7</name>
    <dbReference type="NCBI Taxonomy" id="1619091"/>
    <lineage>
        <taxon>Bacteria</taxon>
        <taxon>Candidatus Dojkabacteria</taxon>
    </lineage>
</organism>
<keyword evidence="1" id="KW-1133">Transmembrane helix</keyword>
<comment type="caution">
    <text evidence="2">The sequence shown here is derived from an EMBL/GenBank/DDBJ whole genome shotgun (WGS) entry which is preliminary data.</text>
</comment>
<dbReference type="EMBL" id="LBSF01000012">
    <property type="protein sequence ID" value="KKQ11870.1"/>
    <property type="molecule type" value="Genomic_DNA"/>
</dbReference>
<evidence type="ECO:0008006" key="4">
    <source>
        <dbReference type="Google" id="ProtNLM"/>
    </source>
</evidence>
<keyword evidence="1" id="KW-0472">Membrane</keyword>
<proteinExistence type="predicted"/>
<name>A0A0G0FE81_9BACT</name>
<evidence type="ECO:0000256" key="1">
    <source>
        <dbReference type="SAM" id="Phobius"/>
    </source>
</evidence>
<accession>A0A0G0FE81</accession>
<sequence>MDNTVIITILILVAIAALFIMVSSGEKKEKQKTISRMLNSLEALKAGASSDDLARRRDTVIKLDNILSKALQYRLGNKKLCGDNLKLVGKRFKRTEYDKLWEAHKLRNRIVHDDLDVTEKEAQDAYKIYNMSIHRILQ</sequence>